<dbReference type="InterPro" id="IPR011044">
    <property type="entry name" value="Quino_amine_DH_bsu"/>
</dbReference>
<keyword evidence="2" id="KW-1185">Reference proteome</keyword>
<evidence type="ECO:0000313" key="1">
    <source>
        <dbReference type="EMBL" id="SNZ00704.1"/>
    </source>
</evidence>
<accession>A0A285MU49</accession>
<organism evidence="1 2">
    <name type="scientific">Flagellimonas pacifica</name>
    <dbReference type="NCBI Taxonomy" id="1247520"/>
    <lineage>
        <taxon>Bacteria</taxon>
        <taxon>Pseudomonadati</taxon>
        <taxon>Bacteroidota</taxon>
        <taxon>Flavobacteriia</taxon>
        <taxon>Flavobacteriales</taxon>
        <taxon>Flavobacteriaceae</taxon>
        <taxon>Flagellimonas</taxon>
    </lineage>
</organism>
<dbReference type="GO" id="GO:0016603">
    <property type="term" value="F:glutaminyl-peptide cyclotransferase activity"/>
    <property type="evidence" value="ECO:0007669"/>
    <property type="project" value="InterPro"/>
</dbReference>
<sequence>MNKVIKMKQAIKTMVKLFSIGGFLLFFLGCGGDSDPSKLFDIQLEGNKNKFQHNQEVGVSIKNKKDLEVSKVTYFIEGKELPLSNGKIKLDMPTLGNKVLMANISFEERSVEIQKKIRLLSANAPEVYTYEIVNTYPHDPTAYTQGLEFSNGTLFESTGKMGASTVRKVNFETGEIIQKIDLDKTVFGEGITLLNDKLYHLTWKGGIGYVYNPSNLEKIKNFSYGESREGWGLCNDGKKLFKSDGTEKIWFLNPESLEEQGYIETVTNKSIFNMANELEYVNGKIYANVYQKESMMIIDATSGAIEGVINFGGLKSKINKGPQWDEGNSVLNGVAYHKERETFFVTGKNWDKLFEVKIRKKN</sequence>
<dbReference type="PANTHER" id="PTHR31270:SF1">
    <property type="entry name" value="GLUTAMINYL-PEPTIDE CYCLOTRANSFERASE"/>
    <property type="match status" value="1"/>
</dbReference>
<dbReference type="AlphaFoldDB" id="A0A285MU49"/>
<dbReference type="Pfam" id="PF05096">
    <property type="entry name" value="Glu_cyclase_2"/>
    <property type="match status" value="1"/>
</dbReference>
<keyword evidence="1" id="KW-0808">Transferase</keyword>
<gene>
    <name evidence="1" type="ORF">SAMN06265377_2529</name>
</gene>
<dbReference type="PROSITE" id="PS51257">
    <property type="entry name" value="PROKAR_LIPOPROTEIN"/>
    <property type="match status" value="1"/>
</dbReference>
<proteinExistence type="predicted"/>
<name>A0A285MU49_9FLAO</name>
<dbReference type="PANTHER" id="PTHR31270">
    <property type="entry name" value="GLUTAMINYL-PEPTIDE CYCLOTRANSFERASE"/>
    <property type="match status" value="1"/>
</dbReference>
<protein>
    <submittedName>
        <fullName evidence="1">Glutamine cyclotransferase</fullName>
    </submittedName>
</protein>
<dbReference type="EMBL" id="OBEH01000003">
    <property type="protein sequence ID" value="SNZ00704.1"/>
    <property type="molecule type" value="Genomic_DNA"/>
</dbReference>
<dbReference type="InterPro" id="IPR007788">
    <property type="entry name" value="QCT"/>
</dbReference>
<dbReference type="SUPFAM" id="SSF50969">
    <property type="entry name" value="YVTN repeat-like/Quinoprotein amine dehydrogenase"/>
    <property type="match status" value="1"/>
</dbReference>
<dbReference type="Proteomes" id="UP000219048">
    <property type="component" value="Unassembled WGS sequence"/>
</dbReference>
<reference evidence="2" key="1">
    <citation type="submission" date="2017-09" db="EMBL/GenBank/DDBJ databases">
        <authorList>
            <person name="Varghese N."/>
            <person name="Submissions S."/>
        </authorList>
    </citation>
    <scope>NUCLEOTIDE SEQUENCE [LARGE SCALE GENOMIC DNA]</scope>
    <source>
        <strain evidence="2">DSM 25885</strain>
    </source>
</reference>
<evidence type="ECO:0000313" key="2">
    <source>
        <dbReference type="Proteomes" id="UP000219048"/>
    </source>
</evidence>